<dbReference type="RefSeq" id="WP_344310462.1">
    <property type="nucleotide sequence ID" value="NZ_BAAANO010000031.1"/>
</dbReference>
<comment type="caution">
    <text evidence="2">The sequence shown here is derived from an EMBL/GenBank/DDBJ whole genome shotgun (WGS) entry which is preliminary data.</text>
</comment>
<accession>A0ABN2TMQ5</accession>
<evidence type="ECO:0000256" key="1">
    <source>
        <dbReference type="ARBA" id="ARBA00023125"/>
    </source>
</evidence>
<dbReference type="PROSITE" id="PS01332">
    <property type="entry name" value="HTH_RRF2_1"/>
    <property type="match status" value="1"/>
</dbReference>
<dbReference type="PANTHER" id="PTHR33221:SF5">
    <property type="entry name" value="HTH-TYPE TRANSCRIPTIONAL REGULATOR ISCR"/>
    <property type="match status" value="1"/>
</dbReference>
<organism evidence="2 3">
    <name type="scientific">Brevibacterium samyangense</name>
    <dbReference type="NCBI Taxonomy" id="366888"/>
    <lineage>
        <taxon>Bacteria</taxon>
        <taxon>Bacillati</taxon>
        <taxon>Actinomycetota</taxon>
        <taxon>Actinomycetes</taxon>
        <taxon>Micrococcales</taxon>
        <taxon>Brevibacteriaceae</taxon>
        <taxon>Brevibacterium</taxon>
    </lineage>
</organism>
<keyword evidence="3" id="KW-1185">Reference proteome</keyword>
<dbReference type="EMBL" id="BAAANO010000031">
    <property type="protein sequence ID" value="GAA2013612.1"/>
    <property type="molecule type" value="Genomic_DNA"/>
</dbReference>
<evidence type="ECO:0000313" key="2">
    <source>
        <dbReference type="EMBL" id="GAA2013612.1"/>
    </source>
</evidence>
<dbReference type="InterPro" id="IPR036390">
    <property type="entry name" value="WH_DNA-bd_sf"/>
</dbReference>
<sequence>MKISARGDYAVRAAVELAAHHPDPVKAKDLATIQDVPHRFLEGILSDLRRTGIVASQRGGQGGYRLTREPNAISLGDVVRAVEGPLVFVRDSRPSDLEYPGSAKPLLEVWVALRAAVRDVLDTTTLADVAGGELPAAVKELSTQSDAWENF</sequence>
<dbReference type="InterPro" id="IPR036388">
    <property type="entry name" value="WH-like_DNA-bd_sf"/>
</dbReference>
<evidence type="ECO:0000313" key="3">
    <source>
        <dbReference type="Proteomes" id="UP001500755"/>
    </source>
</evidence>
<dbReference type="InterPro" id="IPR030489">
    <property type="entry name" value="TR_Rrf2-type_CS"/>
</dbReference>
<keyword evidence="1" id="KW-0238">DNA-binding</keyword>
<reference evidence="2 3" key="1">
    <citation type="journal article" date="2019" name="Int. J. Syst. Evol. Microbiol.">
        <title>The Global Catalogue of Microorganisms (GCM) 10K type strain sequencing project: providing services to taxonomists for standard genome sequencing and annotation.</title>
        <authorList>
            <consortium name="The Broad Institute Genomics Platform"/>
            <consortium name="The Broad Institute Genome Sequencing Center for Infectious Disease"/>
            <person name="Wu L."/>
            <person name="Ma J."/>
        </authorList>
    </citation>
    <scope>NUCLEOTIDE SEQUENCE [LARGE SCALE GENOMIC DNA]</scope>
    <source>
        <strain evidence="2 3">JCM 14546</strain>
    </source>
</reference>
<protein>
    <submittedName>
        <fullName evidence="2">RrF2 family transcriptional regulator</fullName>
    </submittedName>
</protein>
<name>A0ABN2TMQ5_9MICO</name>
<dbReference type="Pfam" id="PF02082">
    <property type="entry name" value="Rrf2"/>
    <property type="match status" value="1"/>
</dbReference>
<dbReference type="PROSITE" id="PS51197">
    <property type="entry name" value="HTH_RRF2_2"/>
    <property type="match status" value="1"/>
</dbReference>
<dbReference type="SUPFAM" id="SSF46785">
    <property type="entry name" value="Winged helix' DNA-binding domain"/>
    <property type="match status" value="1"/>
</dbReference>
<dbReference type="Gene3D" id="1.10.10.10">
    <property type="entry name" value="Winged helix-like DNA-binding domain superfamily/Winged helix DNA-binding domain"/>
    <property type="match status" value="1"/>
</dbReference>
<dbReference type="Proteomes" id="UP001500755">
    <property type="component" value="Unassembled WGS sequence"/>
</dbReference>
<proteinExistence type="predicted"/>
<dbReference type="NCBIfam" id="TIGR00738">
    <property type="entry name" value="rrf2_super"/>
    <property type="match status" value="1"/>
</dbReference>
<dbReference type="PANTHER" id="PTHR33221">
    <property type="entry name" value="WINGED HELIX-TURN-HELIX TRANSCRIPTIONAL REGULATOR, RRF2 FAMILY"/>
    <property type="match status" value="1"/>
</dbReference>
<gene>
    <name evidence="2" type="ORF">GCM10009755_26600</name>
</gene>
<dbReference type="InterPro" id="IPR000944">
    <property type="entry name" value="Tscrpt_reg_Rrf2"/>
</dbReference>